<feature type="domain" description="Cation/H+ exchanger transmembrane" evidence="8">
    <location>
        <begin position="29"/>
        <end position="415"/>
    </location>
</feature>
<evidence type="ECO:0000256" key="6">
    <source>
        <dbReference type="ARBA" id="ARBA00023136"/>
    </source>
</evidence>
<dbReference type="Gene3D" id="1.20.1530.20">
    <property type="match status" value="1"/>
</dbReference>
<keyword evidence="6 7" id="KW-0472">Membrane</keyword>
<name>A0A4Q7ZG44_9ACTN</name>
<dbReference type="PANTHER" id="PTHR32468:SF0">
    <property type="entry name" value="K(+)_H(+) ANTIPORTER 1"/>
    <property type="match status" value="1"/>
</dbReference>
<dbReference type="Pfam" id="PF00999">
    <property type="entry name" value="Na_H_Exchanger"/>
    <property type="match status" value="1"/>
</dbReference>
<feature type="transmembrane region" description="Helical" evidence="7">
    <location>
        <begin position="148"/>
        <end position="170"/>
    </location>
</feature>
<evidence type="ECO:0000256" key="3">
    <source>
        <dbReference type="ARBA" id="ARBA00022692"/>
    </source>
</evidence>
<evidence type="ECO:0000313" key="9">
    <source>
        <dbReference type="EMBL" id="RZU49095.1"/>
    </source>
</evidence>
<dbReference type="AlphaFoldDB" id="A0A4Q7ZG44"/>
<dbReference type="EMBL" id="SHKY01000001">
    <property type="protein sequence ID" value="RZU49095.1"/>
    <property type="molecule type" value="Genomic_DNA"/>
</dbReference>
<reference evidence="9 10" key="1">
    <citation type="submission" date="2019-02" db="EMBL/GenBank/DDBJ databases">
        <title>Sequencing the genomes of 1000 actinobacteria strains.</title>
        <authorList>
            <person name="Klenk H.-P."/>
        </authorList>
    </citation>
    <scope>NUCLEOTIDE SEQUENCE [LARGE SCALE GENOMIC DNA]</scope>
    <source>
        <strain evidence="9 10">DSM 45162</strain>
    </source>
</reference>
<dbReference type="InterPro" id="IPR006153">
    <property type="entry name" value="Cation/H_exchanger_TM"/>
</dbReference>
<feature type="transmembrane region" description="Helical" evidence="7">
    <location>
        <begin position="329"/>
        <end position="350"/>
    </location>
</feature>
<dbReference type="InterPro" id="IPR038770">
    <property type="entry name" value="Na+/solute_symporter_sf"/>
</dbReference>
<dbReference type="OrthoDB" id="9793589at2"/>
<evidence type="ECO:0000256" key="5">
    <source>
        <dbReference type="ARBA" id="ARBA00023065"/>
    </source>
</evidence>
<dbReference type="GO" id="GO:0016020">
    <property type="term" value="C:membrane"/>
    <property type="evidence" value="ECO:0007669"/>
    <property type="project" value="UniProtKB-SubCell"/>
</dbReference>
<sequence>MVSSLADVVAPLPSGELLLFLLQVALLLALALLLGALAARLRLPRVVGELLAGVLAGPSVLGHLAPAVSAWLLPRHPEQVHLLDAVAQLGVLLLVGLTGMELDRQLIRRRGGAAARVSVAGLLIPLALGVGTGYLLPTAYLGGTDRTVFALFLGVAMCVSAIPVIAKTLTDLNLQHRDVGQLALIAAAVDDTVGWFLLSVVAAMATTGISPGLVALSVLSVAGFAAAAAVVGQPAVRCVMRLAARSPGPGPSVATAVVVVLLAGAASHALGMEPVLGAFVAGLLVLRAGMADPARLAPLRVVVHSVLAPLFLVMAGFRMDLTALARPGVLLMAAVVIAVAIVGKFAGAYLGARTSRLGHWEGVALGAAMNSRGVVEVVVAMTGLRLGVLNTTTYTVVVLVALVTSVMAGPMLRWSMARVREGAEERLRRAVHDAWRGPVVRAAEPGRPPAPEVAG</sequence>
<feature type="transmembrane region" description="Helical" evidence="7">
    <location>
        <begin position="114"/>
        <end position="136"/>
    </location>
</feature>
<keyword evidence="5" id="KW-0406">Ion transport</keyword>
<dbReference type="GO" id="GO:0015297">
    <property type="term" value="F:antiporter activity"/>
    <property type="evidence" value="ECO:0007669"/>
    <property type="project" value="InterPro"/>
</dbReference>
<feature type="transmembrane region" description="Helical" evidence="7">
    <location>
        <begin position="253"/>
        <end position="286"/>
    </location>
</feature>
<evidence type="ECO:0000256" key="7">
    <source>
        <dbReference type="SAM" id="Phobius"/>
    </source>
</evidence>
<evidence type="ECO:0000256" key="4">
    <source>
        <dbReference type="ARBA" id="ARBA00022989"/>
    </source>
</evidence>
<gene>
    <name evidence="9" type="ORF">EV385_0830</name>
</gene>
<dbReference type="InterPro" id="IPR050794">
    <property type="entry name" value="CPA2_transporter"/>
</dbReference>
<feature type="transmembrane region" description="Helical" evidence="7">
    <location>
        <begin position="212"/>
        <end position="232"/>
    </location>
</feature>
<keyword evidence="2" id="KW-0813">Transport</keyword>
<organism evidence="9 10">
    <name type="scientific">Krasilnikovia cinnamomea</name>
    <dbReference type="NCBI Taxonomy" id="349313"/>
    <lineage>
        <taxon>Bacteria</taxon>
        <taxon>Bacillati</taxon>
        <taxon>Actinomycetota</taxon>
        <taxon>Actinomycetes</taxon>
        <taxon>Micromonosporales</taxon>
        <taxon>Micromonosporaceae</taxon>
        <taxon>Krasilnikovia</taxon>
    </lineage>
</organism>
<feature type="transmembrane region" description="Helical" evidence="7">
    <location>
        <begin position="391"/>
        <end position="412"/>
    </location>
</feature>
<evidence type="ECO:0000256" key="1">
    <source>
        <dbReference type="ARBA" id="ARBA00004141"/>
    </source>
</evidence>
<keyword evidence="4 7" id="KW-1133">Transmembrane helix</keyword>
<dbReference type="Proteomes" id="UP000292564">
    <property type="component" value="Unassembled WGS sequence"/>
</dbReference>
<feature type="transmembrane region" description="Helical" evidence="7">
    <location>
        <begin position="85"/>
        <end position="102"/>
    </location>
</feature>
<comment type="caution">
    <text evidence="9">The sequence shown here is derived from an EMBL/GenBank/DDBJ whole genome shotgun (WGS) entry which is preliminary data.</text>
</comment>
<dbReference type="GO" id="GO:1902600">
    <property type="term" value="P:proton transmembrane transport"/>
    <property type="evidence" value="ECO:0007669"/>
    <property type="project" value="InterPro"/>
</dbReference>
<comment type="subcellular location">
    <subcellularLocation>
        <location evidence="1">Membrane</location>
        <topology evidence="1">Multi-pass membrane protein</topology>
    </subcellularLocation>
</comment>
<protein>
    <submittedName>
        <fullName evidence="9">Transporter (CPA2 family)</fullName>
    </submittedName>
</protein>
<evidence type="ECO:0000259" key="8">
    <source>
        <dbReference type="Pfam" id="PF00999"/>
    </source>
</evidence>
<keyword evidence="10" id="KW-1185">Reference proteome</keyword>
<feature type="transmembrane region" description="Helical" evidence="7">
    <location>
        <begin position="182"/>
        <end position="206"/>
    </location>
</feature>
<evidence type="ECO:0000256" key="2">
    <source>
        <dbReference type="ARBA" id="ARBA00022448"/>
    </source>
</evidence>
<feature type="transmembrane region" description="Helical" evidence="7">
    <location>
        <begin position="298"/>
        <end position="317"/>
    </location>
</feature>
<feature type="transmembrane region" description="Helical" evidence="7">
    <location>
        <begin position="50"/>
        <end position="73"/>
    </location>
</feature>
<evidence type="ECO:0000313" key="10">
    <source>
        <dbReference type="Proteomes" id="UP000292564"/>
    </source>
</evidence>
<proteinExistence type="predicted"/>
<dbReference type="PANTHER" id="PTHR32468">
    <property type="entry name" value="CATION/H + ANTIPORTER"/>
    <property type="match status" value="1"/>
</dbReference>
<feature type="transmembrane region" description="Helical" evidence="7">
    <location>
        <begin position="17"/>
        <end position="38"/>
    </location>
</feature>
<accession>A0A4Q7ZG44</accession>
<keyword evidence="3 7" id="KW-0812">Transmembrane</keyword>